<keyword evidence="3" id="KW-1185">Reference proteome</keyword>
<dbReference type="Gene3D" id="3.30.1250.10">
    <property type="entry name" value="Ribosome maturation protein SBDS, N-terminal domain"/>
    <property type="match status" value="1"/>
</dbReference>
<dbReference type="InterPro" id="IPR036786">
    <property type="entry name" value="Ribosome_mat_SBDS_N_sf"/>
</dbReference>
<dbReference type="PANTHER" id="PTHR10927">
    <property type="entry name" value="RIBOSOME MATURATION PROTEIN SBDS"/>
    <property type="match status" value="1"/>
</dbReference>
<dbReference type="PANTHER" id="PTHR10927:SF2">
    <property type="entry name" value="RESTRICTION OF TELOMERE CAPPING PROTEIN 3"/>
    <property type="match status" value="1"/>
</dbReference>
<accession>A0ABR0K6S5</accession>
<reference evidence="2 3" key="1">
    <citation type="submission" date="2023-08" db="EMBL/GenBank/DDBJ databases">
        <title>Black Yeasts Isolated from many extreme environments.</title>
        <authorList>
            <person name="Coleine C."/>
            <person name="Stajich J.E."/>
            <person name="Selbmann L."/>
        </authorList>
    </citation>
    <scope>NUCLEOTIDE SEQUENCE [LARGE SCALE GENOMIC DNA]</scope>
    <source>
        <strain evidence="2 3">CCFEE 5885</strain>
    </source>
</reference>
<evidence type="ECO:0000313" key="3">
    <source>
        <dbReference type="Proteomes" id="UP001345013"/>
    </source>
</evidence>
<feature type="domain" description="Ribosome maturation protein SDO1/SBDS N-terminal" evidence="1">
    <location>
        <begin position="8"/>
        <end position="96"/>
    </location>
</feature>
<gene>
    <name evidence="2" type="ORF">LTR24_006150</name>
</gene>
<dbReference type="InterPro" id="IPR039100">
    <property type="entry name" value="Sdo1/SBDS-like"/>
</dbReference>
<protein>
    <recommendedName>
        <fullName evidence="1">Ribosome maturation protein SDO1/SBDS N-terminal domain-containing protein</fullName>
    </recommendedName>
</protein>
<name>A0ABR0K6S5_9EURO</name>
<dbReference type="Pfam" id="PF01172">
    <property type="entry name" value="SBDS_N"/>
    <property type="match status" value="1"/>
</dbReference>
<comment type="caution">
    <text evidence="2">The sequence shown here is derived from an EMBL/GenBank/DDBJ whole genome shotgun (WGS) entry which is preliminary data.</text>
</comment>
<dbReference type="Proteomes" id="UP001345013">
    <property type="component" value="Unassembled WGS sequence"/>
</dbReference>
<organism evidence="2 3">
    <name type="scientific">Lithohypha guttulata</name>
    <dbReference type="NCBI Taxonomy" id="1690604"/>
    <lineage>
        <taxon>Eukaryota</taxon>
        <taxon>Fungi</taxon>
        <taxon>Dikarya</taxon>
        <taxon>Ascomycota</taxon>
        <taxon>Pezizomycotina</taxon>
        <taxon>Eurotiomycetes</taxon>
        <taxon>Chaetothyriomycetidae</taxon>
        <taxon>Chaetothyriales</taxon>
        <taxon>Trichomeriaceae</taxon>
        <taxon>Lithohypha</taxon>
    </lineage>
</organism>
<proteinExistence type="predicted"/>
<evidence type="ECO:0000313" key="2">
    <source>
        <dbReference type="EMBL" id="KAK5089508.1"/>
    </source>
</evidence>
<dbReference type="EMBL" id="JAVRRG010000076">
    <property type="protein sequence ID" value="KAK5089508.1"/>
    <property type="molecule type" value="Genomic_DNA"/>
</dbReference>
<dbReference type="SUPFAM" id="SSF89895">
    <property type="entry name" value="FYSH domain"/>
    <property type="match status" value="1"/>
</dbReference>
<sequence>MPTGQAGVTKVHYKGAEEDFIVFVENADELKKWKGDRSIPLAQVVDSFKIFITHKHGAQGQMDGASKATLENEFGTKNEDEAIIQILEKGDIQNVEVGARTPNTATQQPLTYSHRIYPTTQVEEDKETKLKVVDKRSRENGSKHDNHPGNGFSKYSLRLMVRRLTGNLTEAREAQRPELI</sequence>
<evidence type="ECO:0000259" key="1">
    <source>
        <dbReference type="Pfam" id="PF01172"/>
    </source>
</evidence>
<dbReference type="InterPro" id="IPR019783">
    <property type="entry name" value="SDO1/SBDS_N"/>
</dbReference>